<evidence type="ECO:0000256" key="5">
    <source>
        <dbReference type="ARBA" id="ARBA00013198"/>
    </source>
</evidence>
<comment type="pathway">
    <text evidence="3 7">Carbohydrate degradation; pentose phosphate pathway; D-ribulose 5-phosphate from D-glucose 6-phosphate (oxidative stage): step 2/3.</text>
</comment>
<dbReference type="NCBIfam" id="TIGR01198">
    <property type="entry name" value="pgl"/>
    <property type="match status" value="1"/>
</dbReference>
<comment type="catalytic activity">
    <reaction evidence="1 7">
        <text>6-phospho-D-glucono-1,5-lactone + H2O = 6-phospho-D-gluconate + H(+)</text>
        <dbReference type="Rhea" id="RHEA:12556"/>
        <dbReference type="ChEBI" id="CHEBI:15377"/>
        <dbReference type="ChEBI" id="CHEBI:15378"/>
        <dbReference type="ChEBI" id="CHEBI:57955"/>
        <dbReference type="ChEBI" id="CHEBI:58759"/>
        <dbReference type="EC" id="3.1.1.31"/>
    </reaction>
</comment>
<protein>
    <recommendedName>
        <fullName evidence="6 7">6-phosphogluconolactonase</fullName>
        <shortName evidence="7">6PGL</shortName>
        <ecNumber evidence="5 7">3.1.1.31</ecNumber>
    </recommendedName>
</protein>
<comment type="caution">
    <text evidence="9">The sequence shown here is derived from an EMBL/GenBank/DDBJ whole genome shotgun (WGS) entry which is preliminary data.</text>
</comment>
<evidence type="ECO:0000256" key="2">
    <source>
        <dbReference type="ARBA" id="ARBA00002681"/>
    </source>
</evidence>
<proteinExistence type="inferred from homology"/>
<evidence type="ECO:0000259" key="8">
    <source>
        <dbReference type="Pfam" id="PF01182"/>
    </source>
</evidence>
<dbReference type="CDD" id="cd01400">
    <property type="entry name" value="6PGL"/>
    <property type="match status" value="1"/>
</dbReference>
<accession>A0ABW5DJQ7</accession>
<evidence type="ECO:0000256" key="4">
    <source>
        <dbReference type="ARBA" id="ARBA00010662"/>
    </source>
</evidence>
<comment type="function">
    <text evidence="2 7">Hydrolysis of 6-phosphogluconolactone to 6-phosphogluconate.</text>
</comment>
<dbReference type="EMBL" id="JBHUIR010000051">
    <property type="protein sequence ID" value="MFD2260694.1"/>
    <property type="molecule type" value="Genomic_DNA"/>
</dbReference>
<dbReference type="Pfam" id="PF01182">
    <property type="entry name" value="Glucosamine_iso"/>
    <property type="match status" value="1"/>
</dbReference>
<dbReference type="InterPro" id="IPR037171">
    <property type="entry name" value="NagB/RpiA_transferase-like"/>
</dbReference>
<keyword evidence="7 9" id="KW-0378">Hydrolase</keyword>
<dbReference type="RefSeq" id="WP_345099894.1">
    <property type="nucleotide sequence ID" value="NZ_BAABGS010000072.1"/>
</dbReference>
<organism evidence="9 10">
    <name type="scientific">Chelativorans composti</name>
    <dbReference type="NCBI Taxonomy" id="768533"/>
    <lineage>
        <taxon>Bacteria</taxon>
        <taxon>Pseudomonadati</taxon>
        <taxon>Pseudomonadota</taxon>
        <taxon>Alphaproteobacteria</taxon>
        <taxon>Hyphomicrobiales</taxon>
        <taxon>Phyllobacteriaceae</taxon>
        <taxon>Chelativorans</taxon>
    </lineage>
</organism>
<dbReference type="InterPro" id="IPR006148">
    <property type="entry name" value="Glc/Gal-6P_isomerase"/>
</dbReference>
<evidence type="ECO:0000313" key="10">
    <source>
        <dbReference type="Proteomes" id="UP001597373"/>
    </source>
</evidence>
<name>A0ABW5DJQ7_9HYPH</name>
<evidence type="ECO:0000256" key="6">
    <source>
        <dbReference type="ARBA" id="ARBA00020337"/>
    </source>
</evidence>
<evidence type="ECO:0000256" key="3">
    <source>
        <dbReference type="ARBA" id="ARBA00004961"/>
    </source>
</evidence>
<evidence type="ECO:0000256" key="7">
    <source>
        <dbReference type="RuleBase" id="RU365095"/>
    </source>
</evidence>
<feature type="domain" description="Glucosamine/galactosamine-6-phosphate isomerase" evidence="8">
    <location>
        <begin position="10"/>
        <end position="219"/>
    </location>
</feature>
<evidence type="ECO:0000313" key="9">
    <source>
        <dbReference type="EMBL" id="MFD2260694.1"/>
    </source>
</evidence>
<keyword evidence="10" id="KW-1185">Reference proteome</keyword>
<dbReference type="SUPFAM" id="SSF100950">
    <property type="entry name" value="NagB/RpiA/CoA transferase-like"/>
    <property type="match status" value="1"/>
</dbReference>
<dbReference type="Proteomes" id="UP001597373">
    <property type="component" value="Unassembled WGS sequence"/>
</dbReference>
<dbReference type="GO" id="GO:0017057">
    <property type="term" value="F:6-phosphogluconolactonase activity"/>
    <property type="evidence" value="ECO:0007669"/>
    <property type="project" value="UniProtKB-EC"/>
</dbReference>
<dbReference type="EC" id="3.1.1.31" evidence="5 7"/>
<dbReference type="PANTHER" id="PTHR11054">
    <property type="entry name" value="6-PHOSPHOGLUCONOLACTONASE"/>
    <property type="match status" value="1"/>
</dbReference>
<evidence type="ECO:0000256" key="1">
    <source>
        <dbReference type="ARBA" id="ARBA00000832"/>
    </source>
</evidence>
<dbReference type="Gene3D" id="3.40.50.1360">
    <property type="match status" value="1"/>
</dbReference>
<dbReference type="InterPro" id="IPR039104">
    <property type="entry name" value="6PGL"/>
</dbReference>
<reference evidence="10" key="1">
    <citation type="journal article" date="2019" name="Int. J. Syst. Evol. Microbiol.">
        <title>The Global Catalogue of Microorganisms (GCM) 10K type strain sequencing project: providing services to taxonomists for standard genome sequencing and annotation.</title>
        <authorList>
            <consortium name="The Broad Institute Genomics Platform"/>
            <consortium name="The Broad Institute Genome Sequencing Center for Infectious Disease"/>
            <person name="Wu L."/>
            <person name="Ma J."/>
        </authorList>
    </citation>
    <scope>NUCLEOTIDE SEQUENCE [LARGE SCALE GENOMIC DNA]</scope>
    <source>
        <strain evidence="10">KCTC 23707</strain>
    </source>
</reference>
<comment type="similarity">
    <text evidence="4 7">Belongs to the glucosamine/galactosamine-6-phosphate isomerase family. 6-phosphogluconolactonase subfamily.</text>
</comment>
<dbReference type="InterPro" id="IPR005900">
    <property type="entry name" value="6-phosphogluconolactonase_DevB"/>
</dbReference>
<sequence length="232" mass="24373">MNIEWHTFETPSALADALAAAVAGELSAAVDARAGALLAVSGGTTPRLFMERLSEAPLDWEKVTVTLADERFVPPSSDRSNAKLAREHLLKNRAAAAIFVPLYSDAGDVGEAARLAASRISALPLPLDVVVLGMGTDGHTASFFPDAANIGDILAAEDGPAVLPVISGTAQEPRLTLSMPVISGARSVFLHIEGDDKKAVLERALAEEPPLPIRAVIERTAVPVRVYWAPKG</sequence>
<dbReference type="PANTHER" id="PTHR11054:SF0">
    <property type="entry name" value="6-PHOSPHOGLUCONOLACTONASE"/>
    <property type="match status" value="1"/>
</dbReference>
<gene>
    <name evidence="7 9" type="primary">pgl</name>
    <name evidence="9" type="ORF">ACFSMZ_13110</name>
</gene>